<feature type="binding site" evidence="4">
    <location>
        <position position="146"/>
    </location>
    <ligand>
        <name>S-adenosyl-L-methionine</name>
        <dbReference type="ChEBI" id="CHEBI:59789"/>
    </ligand>
</feature>
<evidence type="ECO:0000313" key="8">
    <source>
        <dbReference type="Proteomes" id="UP000229498"/>
    </source>
</evidence>
<evidence type="ECO:0000256" key="4">
    <source>
        <dbReference type="HAMAP-Rule" id="MF_02126"/>
    </source>
</evidence>
<dbReference type="Pfam" id="PF17827">
    <property type="entry name" value="PrmC_N"/>
    <property type="match status" value="1"/>
</dbReference>
<evidence type="ECO:0000259" key="5">
    <source>
        <dbReference type="Pfam" id="PF13847"/>
    </source>
</evidence>
<feature type="domain" description="Methyltransferase" evidence="5">
    <location>
        <begin position="118"/>
        <end position="247"/>
    </location>
</feature>
<reference evidence="7 8" key="1">
    <citation type="submission" date="2017-11" db="EMBL/GenBank/DDBJ databases">
        <title>Draft genome sequence of Rhizobiales bacterium SY3-13.</title>
        <authorList>
            <person name="Sun C."/>
        </authorList>
    </citation>
    <scope>NUCLEOTIDE SEQUENCE [LARGE SCALE GENOMIC DNA]</scope>
    <source>
        <strain evidence="7 8">SY3-13</strain>
    </source>
</reference>
<dbReference type="HAMAP" id="MF_02126">
    <property type="entry name" value="RF_methyltr_PrmC"/>
    <property type="match status" value="1"/>
</dbReference>
<proteinExistence type="inferred from homology"/>
<keyword evidence="1 4" id="KW-0489">Methyltransferase</keyword>
<evidence type="ECO:0000256" key="2">
    <source>
        <dbReference type="ARBA" id="ARBA00022679"/>
    </source>
</evidence>
<feature type="binding site" evidence="4">
    <location>
        <position position="175"/>
    </location>
    <ligand>
        <name>S-adenosyl-L-methionine</name>
        <dbReference type="ChEBI" id="CHEBI:59789"/>
    </ligand>
</feature>
<dbReference type="PANTHER" id="PTHR18895">
    <property type="entry name" value="HEMK METHYLTRANSFERASE"/>
    <property type="match status" value="1"/>
</dbReference>
<dbReference type="EMBL" id="PHIG01000031">
    <property type="protein sequence ID" value="PJK30000.1"/>
    <property type="molecule type" value="Genomic_DNA"/>
</dbReference>
<dbReference type="GO" id="GO:0003676">
    <property type="term" value="F:nucleic acid binding"/>
    <property type="evidence" value="ECO:0007669"/>
    <property type="project" value="InterPro"/>
</dbReference>
<dbReference type="NCBIfam" id="TIGR00536">
    <property type="entry name" value="hemK_fam"/>
    <property type="match status" value="1"/>
</dbReference>
<dbReference type="InterPro" id="IPR019874">
    <property type="entry name" value="RF_methyltr_PrmC"/>
</dbReference>
<dbReference type="OrthoDB" id="9800643at2"/>
<keyword evidence="2 4" id="KW-0808">Transferase</keyword>
<feature type="binding site" evidence="4">
    <location>
        <begin position="189"/>
        <end position="192"/>
    </location>
    <ligand>
        <name>substrate</name>
    </ligand>
</feature>
<protein>
    <recommendedName>
        <fullName evidence="4">Release factor glutamine methyltransferase</fullName>
        <shortName evidence="4">RF MTase</shortName>
        <ecNumber evidence="4">2.1.1.297</ecNumber>
    </recommendedName>
    <alternativeName>
        <fullName evidence="4">N5-glutamine methyltransferase PrmC</fullName>
    </alternativeName>
    <alternativeName>
        <fullName evidence="4">Protein-(glutamine-N5) MTase PrmC</fullName>
    </alternativeName>
    <alternativeName>
        <fullName evidence="4">Protein-glutamine N-methyltransferase PrmC</fullName>
    </alternativeName>
</protein>
<dbReference type="Gene3D" id="3.40.50.150">
    <property type="entry name" value="Vaccinia Virus protein VP39"/>
    <property type="match status" value="1"/>
</dbReference>
<dbReference type="InterPro" id="IPR029063">
    <property type="entry name" value="SAM-dependent_MTases_sf"/>
</dbReference>
<accession>A0A2M9G2S4</accession>
<feature type="binding site" evidence="4">
    <location>
        <position position="189"/>
    </location>
    <ligand>
        <name>S-adenosyl-L-methionine</name>
        <dbReference type="ChEBI" id="CHEBI:59789"/>
    </ligand>
</feature>
<dbReference type="CDD" id="cd02440">
    <property type="entry name" value="AdoMet_MTases"/>
    <property type="match status" value="1"/>
</dbReference>
<dbReference type="GO" id="GO:0032259">
    <property type="term" value="P:methylation"/>
    <property type="evidence" value="ECO:0007669"/>
    <property type="project" value="UniProtKB-KW"/>
</dbReference>
<keyword evidence="8" id="KW-1185">Reference proteome</keyword>
<evidence type="ECO:0000259" key="6">
    <source>
        <dbReference type="Pfam" id="PF17827"/>
    </source>
</evidence>
<dbReference type="Gene3D" id="1.10.8.10">
    <property type="entry name" value="DNA helicase RuvA subunit, C-terminal domain"/>
    <property type="match status" value="1"/>
</dbReference>
<feature type="domain" description="Release factor glutamine methyltransferase N-terminal" evidence="6">
    <location>
        <begin position="10"/>
        <end position="80"/>
    </location>
</feature>
<dbReference type="AlphaFoldDB" id="A0A2M9G2S4"/>
<comment type="similarity">
    <text evidence="4">Belongs to the protein N5-glutamine methyltransferase family. PrmC subfamily.</text>
</comment>
<evidence type="ECO:0000256" key="1">
    <source>
        <dbReference type="ARBA" id="ARBA00022603"/>
    </source>
</evidence>
<dbReference type="SUPFAM" id="SSF53335">
    <property type="entry name" value="S-adenosyl-L-methionine-dependent methyltransferases"/>
    <property type="match status" value="1"/>
</dbReference>
<dbReference type="InterPro" id="IPR004556">
    <property type="entry name" value="HemK-like"/>
</dbReference>
<dbReference type="InterPro" id="IPR002052">
    <property type="entry name" value="DNA_methylase_N6_adenine_CS"/>
</dbReference>
<dbReference type="InterPro" id="IPR040758">
    <property type="entry name" value="PrmC_N"/>
</dbReference>
<dbReference type="InterPro" id="IPR050320">
    <property type="entry name" value="N5-glutamine_MTase"/>
</dbReference>
<dbReference type="PANTHER" id="PTHR18895:SF74">
    <property type="entry name" value="MTRF1L RELEASE FACTOR GLUTAMINE METHYLTRANSFERASE"/>
    <property type="match status" value="1"/>
</dbReference>
<comment type="function">
    <text evidence="4">Methylates the class 1 translation termination release factors RF1/PrfA and RF2/PrfB on the glutamine residue of the universally conserved GGQ motif.</text>
</comment>
<gene>
    <name evidence="4 7" type="primary">prmC</name>
    <name evidence="7" type="ORF">CVT23_09565</name>
</gene>
<dbReference type="EC" id="2.1.1.297" evidence="4"/>
<name>A0A2M9G2S4_9PROT</name>
<dbReference type="GO" id="GO:0102559">
    <property type="term" value="F:peptide chain release factor N(5)-glutamine methyltransferase activity"/>
    <property type="evidence" value="ECO:0007669"/>
    <property type="project" value="UniProtKB-EC"/>
</dbReference>
<feature type="binding site" evidence="4">
    <location>
        <begin position="123"/>
        <end position="127"/>
    </location>
    <ligand>
        <name>S-adenosyl-L-methionine</name>
        <dbReference type="ChEBI" id="CHEBI:59789"/>
    </ligand>
</feature>
<dbReference type="NCBIfam" id="TIGR03534">
    <property type="entry name" value="RF_mod_PrmC"/>
    <property type="match status" value="1"/>
</dbReference>
<dbReference type="RefSeq" id="WP_109793274.1">
    <property type="nucleotide sequence ID" value="NZ_PHIG01000031.1"/>
</dbReference>
<dbReference type="InterPro" id="IPR025714">
    <property type="entry name" value="Methyltranfer_dom"/>
</dbReference>
<sequence>MIAEAPTVEDLLSRGAARLRQAGVGTARLDARILLAAVLGREPASLLPGETGSVERETERRYAALLGRRAAREPVARILGRREFYGRVFRLSPATLEPRPDSETTVDLALECLGGTDHILDVGSGTGCLLLTLLAERPEATGLGVDISNEAAATAAENARRLGLGNRATFRQGDWLTGIEDRFDLVISNPPYIPEDEIATLMPEVRDYDPHQALAGGGDGLAAYRAIFAEAGRVVSPRGRVVVEIGCGQQDDVAGIAAANGFDLAKTAADLGGHMRAMAFVTAG</sequence>
<comment type="catalytic activity">
    <reaction evidence="4">
        <text>L-glutaminyl-[peptide chain release factor] + S-adenosyl-L-methionine = N(5)-methyl-L-glutaminyl-[peptide chain release factor] + S-adenosyl-L-homocysteine + H(+)</text>
        <dbReference type="Rhea" id="RHEA:42896"/>
        <dbReference type="Rhea" id="RHEA-COMP:10271"/>
        <dbReference type="Rhea" id="RHEA-COMP:10272"/>
        <dbReference type="ChEBI" id="CHEBI:15378"/>
        <dbReference type="ChEBI" id="CHEBI:30011"/>
        <dbReference type="ChEBI" id="CHEBI:57856"/>
        <dbReference type="ChEBI" id="CHEBI:59789"/>
        <dbReference type="ChEBI" id="CHEBI:61891"/>
        <dbReference type="EC" id="2.1.1.297"/>
    </reaction>
</comment>
<dbReference type="Pfam" id="PF13847">
    <property type="entry name" value="Methyltransf_31"/>
    <property type="match status" value="1"/>
</dbReference>
<dbReference type="Proteomes" id="UP000229498">
    <property type="component" value="Unassembled WGS sequence"/>
</dbReference>
<evidence type="ECO:0000256" key="3">
    <source>
        <dbReference type="ARBA" id="ARBA00022691"/>
    </source>
</evidence>
<organism evidence="7 8">
    <name type="scientific">Minwuia thermotolerans</name>
    <dbReference type="NCBI Taxonomy" id="2056226"/>
    <lineage>
        <taxon>Bacteria</taxon>
        <taxon>Pseudomonadati</taxon>
        <taxon>Pseudomonadota</taxon>
        <taxon>Alphaproteobacteria</taxon>
        <taxon>Minwuiales</taxon>
        <taxon>Minwuiaceae</taxon>
        <taxon>Minwuia</taxon>
    </lineage>
</organism>
<dbReference type="PROSITE" id="PS00092">
    <property type="entry name" value="N6_MTASE"/>
    <property type="match status" value="1"/>
</dbReference>
<evidence type="ECO:0000313" key="7">
    <source>
        <dbReference type="EMBL" id="PJK30000.1"/>
    </source>
</evidence>
<comment type="caution">
    <text evidence="7">The sequence shown here is derived from an EMBL/GenBank/DDBJ whole genome shotgun (WGS) entry which is preliminary data.</text>
</comment>
<keyword evidence="3 4" id="KW-0949">S-adenosyl-L-methionine</keyword>